<dbReference type="FunFam" id="1.25.70.10:FF:000001">
    <property type="entry name" value="Mitochondrial transcription termination factor-like"/>
    <property type="match status" value="1"/>
</dbReference>
<dbReference type="GO" id="GO:0003676">
    <property type="term" value="F:nucleic acid binding"/>
    <property type="evidence" value="ECO:0007669"/>
    <property type="project" value="InterPro"/>
</dbReference>
<dbReference type="AlphaFoldDB" id="A0A8J5FCD6"/>
<dbReference type="SMART" id="SM00733">
    <property type="entry name" value="Mterf"/>
    <property type="match status" value="3"/>
</dbReference>
<dbReference type="InterPro" id="IPR038538">
    <property type="entry name" value="MTERF_sf"/>
</dbReference>
<comment type="similarity">
    <text evidence="1">Belongs to the mTERF family.</text>
</comment>
<reference evidence="4 5" key="1">
    <citation type="submission" date="2020-08" db="EMBL/GenBank/DDBJ databases">
        <title>Plant Genome Project.</title>
        <authorList>
            <person name="Zhang R.-G."/>
        </authorList>
    </citation>
    <scope>NUCLEOTIDE SEQUENCE [LARGE SCALE GENOMIC DNA]</scope>
    <source>
        <tissue evidence="4">Rhizome</tissue>
    </source>
</reference>
<proteinExistence type="inferred from homology"/>
<keyword evidence="2" id="KW-0806">Transcription termination</keyword>
<dbReference type="PANTHER" id="PTHR13068:SF242">
    <property type="entry name" value="OS04G0637500 PROTEIN"/>
    <property type="match status" value="1"/>
</dbReference>
<dbReference type="Pfam" id="PF02536">
    <property type="entry name" value="mTERF"/>
    <property type="match status" value="2"/>
</dbReference>
<keyword evidence="3" id="KW-0809">Transit peptide</keyword>
<sequence length="363" mass="41239">MLHSLVRRHALPPSTQLRCVFFSTGTYVSSSGTTASPDPHFMVEYLVNTWGFSADDASKVSKSLPCFQSTEKPDAVLGFFRSHGLDGANLRKIISWRPGFLCGDVENSLAPKFKILRDMGLSESDIANAVLRHPFILYLDAQNALLPRLKAWESLFGSKEILLRNLRGYNRHPGFIVQNPESLRALVDRAEGLGVPRGSGMFLWILDVLQQVSTEKFEAQLKLMNNFGLSNSDFISAIKKFPRFLLLSTESLQRKMEFLVNVVGSSPSDVALRPVPLVLCLEKRLIPRFRVMEILKAEGLWKSTNKLHVFFSSSGPKFLKQYVLPYEDKLPKLREVFFHMVYLPYSYSSHEDVRFSEFHLQSD</sequence>
<accession>A0A8J5FCD6</accession>
<dbReference type="Gene3D" id="1.25.70.10">
    <property type="entry name" value="Transcription termination factor 3, mitochondrial"/>
    <property type="match status" value="1"/>
</dbReference>
<evidence type="ECO:0000256" key="2">
    <source>
        <dbReference type="ARBA" id="ARBA00022472"/>
    </source>
</evidence>
<evidence type="ECO:0000313" key="4">
    <source>
        <dbReference type="EMBL" id="KAG6484168.1"/>
    </source>
</evidence>
<dbReference type="EMBL" id="JACMSC010000016">
    <property type="protein sequence ID" value="KAG6484168.1"/>
    <property type="molecule type" value="Genomic_DNA"/>
</dbReference>
<dbReference type="PANTHER" id="PTHR13068">
    <property type="entry name" value="CGI-12 PROTEIN-RELATED"/>
    <property type="match status" value="1"/>
</dbReference>
<dbReference type="InterPro" id="IPR003690">
    <property type="entry name" value="MTERF"/>
</dbReference>
<keyword evidence="2" id="KW-0804">Transcription</keyword>
<comment type="caution">
    <text evidence="4">The sequence shown here is derived from an EMBL/GenBank/DDBJ whole genome shotgun (WGS) entry which is preliminary data.</text>
</comment>
<evidence type="ECO:0008006" key="6">
    <source>
        <dbReference type="Google" id="ProtNLM"/>
    </source>
</evidence>
<keyword evidence="5" id="KW-1185">Reference proteome</keyword>
<keyword evidence="2" id="KW-0805">Transcription regulation</keyword>
<name>A0A8J5FCD6_ZINOF</name>
<organism evidence="4 5">
    <name type="scientific">Zingiber officinale</name>
    <name type="common">Ginger</name>
    <name type="synonym">Amomum zingiber</name>
    <dbReference type="NCBI Taxonomy" id="94328"/>
    <lineage>
        <taxon>Eukaryota</taxon>
        <taxon>Viridiplantae</taxon>
        <taxon>Streptophyta</taxon>
        <taxon>Embryophyta</taxon>
        <taxon>Tracheophyta</taxon>
        <taxon>Spermatophyta</taxon>
        <taxon>Magnoliopsida</taxon>
        <taxon>Liliopsida</taxon>
        <taxon>Zingiberales</taxon>
        <taxon>Zingiberaceae</taxon>
        <taxon>Zingiber</taxon>
    </lineage>
</organism>
<dbReference type="Proteomes" id="UP000734854">
    <property type="component" value="Unassembled WGS sequence"/>
</dbReference>
<evidence type="ECO:0000256" key="3">
    <source>
        <dbReference type="ARBA" id="ARBA00022946"/>
    </source>
</evidence>
<gene>
    <name evidence="4" type="ORF">ZIOFF_060963</name>
</gene>
<evidence type="ECO:0000256" key="1">
    <source>
        <dbReference type="ARBA" id="ARBA00007692"/>
    </source>
</evidence>
<evidence type="ECO:0000313" key="5">
    <source>
        <dbReference type="Proteomes" id="UP000734854"/>
    </source>
</evidence>
<dbReference type="GO" id="GO:0006353">
    <property type="term" value="P:DNA-templated transcription termination"/>
    <property type="evidence" value="ECO:0007669"/>
    <property type="project" value="UniProtKB-KW"/>
</dbReference>
<protein>
    <recommendedName>
        <fullName evidence="6">Mitochondrial transcription termination factor family protein</fullName>
    </recommendedName>
</protein>